<protein>
    <submittedName>
        <fullName evidence="8">Uncharacterized protein</fullName>
    </submittedName>
</protein>
<keyword evidence="4" id="KW-0067">ATP-binding</keyword>
<dbReference type="GeneID" id="62195649"/>
<dbReference type="Pfam" id="PF01150">
    <property type="entry name" value="GDA1_CD39"/>
    <property type="match status" value="1"/>
</dbReference>
<feature type="compositionally biased region" description="Basic and acidic residues" evidence="6">
    <location>
        <begin position="17"/>
        <end position="34"/>
    </location>
</feature>
<keyword evidence="7" id="KW-1133">Transmembrane helix</keyword>
<dbReference type="Gene3D" id="3.30.420.40">
    <property type="match status" value="1"/>
</dbReference>
<dbReference type="PANTHER" id="PTHR11782">
    <property type="entry name" value="ADENOSINE/GUANOSINE DIPHOSPHATASE"/>
    <property type="match status" value="1"/>
</dbReference>
<dbReference type="Proteomes" id="UP000662931">
    <property type="component" value="Chromosome 2"/>
</dbReference>
<dbReference type="GO" id="GO:0005524">
    <property type="term" value="F:ATP binding"/>
    <property type="evidence" value="ECO:0007669"/>
    <property type="project" value="UniProtKB-KW"/>
</dbReference>
<comment type="similarity">
    <text evidence="1 5">Belongs to the GDA1/CD39 NTPase family.</text>
</comment>
<reference evidence="8" key="1">
    <citation type="submission" date="2020-10" db="EMBL/GenBank/DDBJ databases">
        <authorList>
            <person name="Roach M.J.R."/>
        </authorList>
    </citation>
    <scope>NUCLEOTIDE SEQUENCE</scope>
    <source>
        <strain evidence="8">CBS 1945</strain>
    </source>
</reference>
<dbReference type="Gene3D" id="3.30.420.150">
    <property type="entry name" value="Exopolyphosphatase. Domain 2"/>
    <property type="match status" value="1"/>
</dbReference>
<evidence type="ECO:0000256" key="1">
    <source>
        <dbReference type="ARBA" id="ARBA00009283"/>
    </source>
</evidence>
<dbReference type="KEGG" id="bnn:FOA43_002248"/>
<evidence type="ECO:0000256" key="3">
    <source>
        <dbReference type="PIRSR" id="PIRSR600407-1"/>
    </source>
</evidence>
<feature type="region of interest" description="Disordered" evidence="6">
    <location>
        <begin position="1"/>
        <end position="41"/>
    </location>
</feature>
<dbReference type="GO" id="GO:0004382">
    <property type="term" value="F:GDP phosphatase activity"/>
    <property type="evidence" value="ECO:0007669"/>
    <property type="project" value="TreeGrafter"/>
</dbReference>
<dbReference type="EMBL" id="CP064813">
    <property type="protein sequence ID" value="QPG74910.1"/>
    <property type="molecule type" value="Genomic_DNA"/>
</dbReference>
<keyword evidence="9" id="KW-1185">Reference proteome</keyword>
<dbReference type="InterPro" id="IPR000407">
    <property type="entry name" value="GDA1_CD39_NTPase"/>
</dbReference>
<proteinExistence type="inferred from homology"/>
<evidence type="ECO:0000256" key="4">
    <source>
        <dbReference type="PIRSR" id="PIRSR600407-2"/>
    </source>
</evidence>
<evidence type="ECO:0000256" key="7">
    <source>
        <dbReference type="SAM" id="Phobius"/>
    </source>
</evidence>
<dbReference type="GO" id="GO:0017111">
    <property type="term" value="F:ribonucleoside triphosphate phosphatase activity"/>
    <property type="evidence" value="ECO:0007669"/>
    <property type="project" value="TreeGrafter"/>
</dbReference>
<feature type="compositionally biased region" description="Polar residues" evidence="6">
    <location>
        <begin position="1"/>
        <end position="16"/>
    </location>
</feature>
<evidence type="ECO:0000313" key="9">
    <source>
        <dbReference type="Proteomes" id="UP000662931"/>
    </source>
</evidence>
<feature type="active site" description="Proton acceptor" evidence="3">
    <location>
        <position position="207"/>
    </location>
</feature>
<keyword evidence="7" id="KW-0472">Membrane</keyword>
<dbReference type="PANTHER" id="PTHR11782:SF121">
    <property type="entry name" value="NUCLEOSIDE-DIPHOSPHATASE MIG-23"/>
    <property type="match status" value="1"/>
</dbReference>
<feature type="transmembrane region" description="Helical" evidence="7">
    <location>
        <begin position="544"/>
        <end position="562"/>
    </location>
</feature>
<evidence type="ECO:0000313" key="8">
    <source>
        <dbReference type="EMBL" id="QPG74910.1"/>
    </source>
</evidence>
<dbReference type="OrthoDB" id="6372431at2759"/>
<keyword evidence="2 5" id="KW-0378">Hydrolase</keyword>
<name>A0A875RPD5_EENNA</name>
<feature type="binding site" evidence="4">
    <location>
        <begin position="236"/>
        <end position="240"/>
    </location>
    <ligand>
        <name>ATP</name>
        <dbReference type="ChEBI" id="CHEBI:30616"/>
    </ligand>
</feature>
<gene>
    <name evidence="8" type="ORF">FOA43_002248</name>
</gene>
<dbReference type="GO" id="GO:0046036">
    <property type="term" value="P:CTP metabolic process"/>
    <property type="evidence" value="ECO:0007669"/>
    <property type="project" value="TreeGrafter"/>
</dbReference>
<dbReference type="GO" id="GO:0006256">
    <property type="term" value="P:UDP catabolic process"/>
    <property type="evidence" value="ECO:0007669"/>
    <property type="project" value="TreeGrafter"/>
</dbReference>
<evidence type="ECO:0000256" key="6">
    <source>
        <dbReference type="SAM" id="MobiDB-lite"/>
    </source>
</evidence>
<dbReference type="RefSeq" id="XP_038778475.1">
    <property type="nucleotide sequence ID" value="XM_038922547.1"/>
</dbReference>
<evidence type="ECO:0000256" key="2">
    <source>
        <dbReference type="ARBA" id="ARBA00022801"/>
    </source>
</evidence>
<dbReference type="GO" id="GO:0045134">
    <property type="term" value="F:UDP phosphatase activity"/>
    <property type="evidence" value="ECO:0007669"/>
    <property type="project" value="TreeGrafter"/>
</dbReference>
<accession>A0A875RPD5</accession>
<keyword evidence="7" id="KW-0812">Transmembrane</keyword>
<organism evidence="8 9">
    <name type="scientific">Eeniella nana</name>
    <name type="common">Yeast</name>
    <name type="synonym">Brettanomyces nanus</name>
    <dbReference type="NCBI Taxonomy" id="13502"/>
    <lineage>
        <taxon>Eukaryota</taxon>
        <taxon>Fungi</taxon>
        <taxon>Dikarya</taxon>
        <taxon>Ascomycota</taxon>
        <taxon>Saccharomycotina</taxon>
        <taxon>Pichiomycetes</taxon>
        <taxon>Pichiales</taxon>
        <taxon>Pichiaceae</taxon>
        <taxon>Brettanomyces</taxon>
    </lineage>
</organism>
<dbReference type="GO" id="GO:0016020">
    <property type="term" value="C:membrane"/>
    <property type="evidence" value="ECO:0007669"/>
    <property type="project" value="TreeGrafter"/>
</dbReference>
<keyword evidence="4" id="KW-0547">Nucleotide-binding</keyword>
<dbReference type="PROSITE" id="PS01238">
    <property type="entry name" value="GDA1_CD39_NTPASE"/>
    <property type="match status" value="1"/>
</dbReference>
<sequence length="650" mass="72504">MAVTLDTTKGVDTSHTAAEDFSRTHDNQTLHDSDTGEGPSFDSNGIPYNYIIIIDAGSKGSRAYIYNYLNTGYMEKNGFLTPGKLVDGITMANKLPYVHSEAGWNKKIRPGLSSFRKNVHDEDSTLLVKTIGEKYLSKLLKKAVEIVPTNLQNKTPIFVHATAGLRLLDESEQNAILSATCQYIQSSTEFYMPKCSEHVSTIQGDEEGLYGWIAMNYLAGTLRKGEKSHGLLELGGASTQISFVPNETERKEHHNELMTLKLANIGSKEADMEYEVYSKSFLGYGMHQIHLKYLEQLSKEVTGDYASLVDPCLPYGYHKEMQLNVRKRRIVGSGDSSECQSIVYRTLASGNLGGCDEKNKLEVSKCLLNDTIPAFDFNFENFYGVSGYWDTISNLLDLGKVSSSEYEKYGKMYSYSEIQQETSKVCSLGWKQLQSYRDIDNEEDLADLCFKSTYMTSLLHNGLGLTKNGTAKFQINDKINGTDFTWTLGRAVLYASDEAQLETGGESVGYSRNSAAEVFIKGSEEIPGSLASGTKKTGSSSNESYSLLSLLVLVLLAFVLLLRRPLVLRIFKGIVNRLTKGKKYRRVSIDDIETANFDDDAIKLRDIHITRSVDTDSRSSMDSMDPMYLTVPAHTADPFRIDDEDDELVR</sequence>
<dbReference type="AlphaFoldDB" id="A0A875RPD5"/>
<evidence type="ECO:0000256" key="5">
    <source>
        <dbReference type="RuleBase" id="RU003833"/>
    </source>
</evidence>
<dbReference type="GO" id="GO:0005794">
    <property type="term" value="C:Golgi apparatus"/>
    <property type="evidence" value="ECO:0007669"/>
    <property type="project" value="UniProtKB-ARBA"/>
</dbReference>